<dbReference type="NCBIfam" id="NF047509">
    <property type="entry name" value="Rv3131_FMN_oxido"/>
    <property type="match status" value="1"/>
</dbReference>
<dbReference type="AlphaFoldDB" id="A0A9Y2N0I9"/>
<dbReference type="Proteomes" id="UP001236014">
    <property type="component" value="Chromosome"/>
</dbReference>
<name>A0A9Y2N0I9_9PSEU</name>
<proteinExistence type="predicted"/>
<reference evidence="1 2" key="1">
    <citation type="submission" date="2023-06" db="EMBL/GenBank/DDBJ databases">
        <authorList>
            <person name="Oyuntsetseg B."/>
            <person name="Kim S.B."/>
        </authorList>
    </citation>
    <scope>NUCLEOTIDE SEQUENCE [LARGE SCALE GENOMIC DNA]</scope>
    <source>
        <strain evidence="1 2">2-15</strain>
    </source>
</reference>
<evidence type="ECO:0000313" key="1">
    <source>
        <dbReference type="EMBL" id="WIX83723.1"/>
    </source>
</evidence>
<dbReference type="GO" id="GO:0016491">
    <property type="term" value="F:oxidoreductase activity"/>
    <property type="evidence" value="ECO:0007669"/>
    <property type="project" value="InterPro"/>
</dbReference>
<dbReference type="SUPFAM" id="SSF55469">
    <property type="entry name" value="FMN-dependent nitroreductase-like"/>
    <property type="match status" value="2"/>
</dbReference>
<gene>
    <name evidence="1" type="ORF">QRX50_24670</name>
</gene>
<keyword evidence="2" id="KW-1185">Reference proteome</keyword>
<evidence type="ECO:0000313" key="2">
    <source>
        <dbReference type="Proteomes" id="UP001236014"/>
    </source>
</evidence>
<accession>A0A9Y2N0I9</accession>
<dbReference type="EMBL" id="CP127294">
    <property type="protein sequence ID" value="WIX83723.1"/>
    <property type="molecule type" value="Genomic_DNA"/>
</dbReference>
<dbReference type="InterPro" id="IPR000415">
    <property type="entry name" value="Nitroreductase-like"/>
</dbReference>
<organism evidence="1 2">
    <name type="scientific">Amycolatopsis carbonis</name>
    <dbReference type="NCBI Taxonomy" id="715471"/>
    <lineage>
        <taxon>Bacteria</taxon>
        <taxon>Bacillati</taxon>
        <taxon>Actinomycetota</taxon>
        <taxon>Actinomycetes</taxon>
        <taxon>Pseudonocardiales</taxon>
        <taxon>Pseudonocardiaceae</taxon>
        <taxon>Amycolatopsis</taxon>
    </lineage>
</organism>
<protein>
    <submittedName>
        <fullName evidence="1">Nitroreductase</fullName>
    </submittedName>
</protein>
<dbReference type="Gene3D" id="3.40.109.10">
    <property type="entry name" value="NADH Oxidase"/>
    <property type="match status" value="1"/>
</dbReference>
<sequence length="338" mass="36052">MSHKAVPAPAPGAGGWTSAEVEVLGRAVLRAPSVHNTQPWAVEPKHGSVLLRERADVALPQHDPGRRDLTMSCGTALANLELAVRVLGRRADVTILPDPARPDVVARVDAVARRAPSAEDLARFAAIAVRRSHRGRFGGLPVARRQVERVVRAAVTTGAEAVPLTDAGELAELFGHAARAIRDDGAYQRELALWTIRDEAGHRHGAGLGRTVVPPGELPWAGLVRRATEVPEPRMLRSRLAAETFLLFLTTDDSRADHVRAGYALERGWLEAVTIGLSAAVLTQPLHVPEVRSALCEDRGLAGFPQALMRLGRPAGNAPASLRRGVGEVLVGAGRSES</sequence>
<dbReference type="RefSeq" id="WP_285974269.1">
    <property type="nucleotide sequence ID" value="NZ_CP127294.1"/>
</dbReference>
<dbReference type="KEGG" id="acab:QRX50_24670"/>